<organism evidence="3 4">
    <name type="scientific">Aphanomyces euteiches</name>
    <dbReference type="NCBI Taxonomy" id="100861"/>
    <lineage>
        <taxon>Eukaryota</taxon>
        <taxon>Sar</taxon>
        <taxon>Stramenopiles</taxon>
        <taxon>Oomycota</taxon>
        <taxon>Saprolegniomycetes</taxon>
        <taxon>Saprolegniales</taxon>
        <taxon>Verrucalvaceae</taxon>
        <taxon>Aphanomyces</taxon>
    </lineage>
</organism>
<feature type="region of interest" description="Disordered" evidence="1">
    <location>
        <begin position="217"/>
        <end position="245"/>
    </location>
</feature>
<evidence type="ECO:0000259" key="2">
    <source>
        <dbReference type="Pfam" id="PF25273"/>
    </source>
</evidence>
<sequence length="245" mass="28691">MLEKYFDRLSILGTNKSLILYADSCGGQNKNNFVIKYLLMATMTGDLEPVDYNFFVKGHTKNACDRGFGHTRKKFLKTDCWTFEHIVNVVQTSSSSNDCVSLEDVDNPFNDYKSIVDELFSNLQGLQKFQMFRMRKSEPGIVECRRHPSENPQRFDLRRTYDGVVVSSDRAKMLWLQKKTLPLPRVNPEKTRDLYTKIRPYVPQEFQNCQYYEMPSESTTAAAKRIKQARVEQQKRQKKRKQNDV</sequence>
<gene>
    <name evidence="3" type="ORF">Ae201684_008805</name>
</gene>
<name>A0A6G0X3S5_9STRA</name>
<dbReference type="Proteomes" id="UP000481153">
    <property type="component" value="Unassembled WGS sequence"/>
</dbReference>
<evidence type="ECO:0000313" key="3">
    <source>
        <dbReference type="EMBL" id="KAF0734563.1"/>
    </source>
</evidence>
<dbReference type="InterPro" id="IPR057191">
    <property type="entry name" value="DUF7869"/>
</dbReference>
<proteinExistence type="predicted"/>
<keyword evidence="4" id="KW-1185">Reference proteome</keyword>
<comment type="caution">
    <text evidence="3">The sequence shown here is derived from an EMBL/GenBank/DDBJ whole genome shotgun (WGS) entry which is preliminary data.</text>
</comment>
<evidence type="ECO:0000313" key="4">
    <source>
        <dbReference type="Proteomes" id="UP000481153"/>
    </source>
</evidence>
<dbReference type="PANTHER" id="PTHR34415:SF1">
    <property type="entry name" value="INTEGRASE CATALYTIC DOMAIN-CONTAINING PROTEIN"/>
    <property type="match status" value="1"/>
</dbReference>
<dbReference type="EMBL" id="VJMJ01000111">
    <property type="protein sequence ID" value="KAF0734563.1"/>
    <property type="molecule type" value="Genomic_DNA"/>
</dbReference>
<feature type="compositionally biased region" description="Basic residues" evidence="1">
    <location>
        <begin position="236"/>
        <end position="245"/>
    </location>
</feature>
<feature type="domain" description="DUF7869" evidence="2">
    <location>
        <begin position="16"/>
        <end position="141"/>
    </location>
</feature>
<evidence type="ECO:0000256" key="1">
    <source>
        <dbReference type="SAM" id="MobiDB-lite"/>
    </source>
</evidence>
<dbReference type="Pfam" id="PF25273">
    <property type="entry name" value="DUF7869"/>
    <property type="match status" value="1"/>
</dbReference>
<dbReference type="VEuPathDB" id="FungiDB:AeMF1_006751"/>
<protein>
    <recommendedName>
        <fullName evidence="2">DUF7869 domain-containing protein</fullName>
    </recommendedName>
</protein>
<dbReference type="AlphaFoldDB" id="A0A6G0X3S5"/>
<accession>A0A6G0X3S5</accession>
<reference evidence="3 4" key="1">
    <citation type="submission" date="2019-07" db="EMBL/GenBank/DDBJ databases">
        <title>Genomics analysis of Aphanomyces spp. identifies a new class of oomycete effector associated with host adaptation.</title>
        <authorList>
            <person name="Gaulin E."/>
        </authorList>
    </citation>
    <scope>NUCLEOTIDE SEQUENCE [LARGE SCALE GENOMIC DNA]</scope>
    <source>
        <strain evidence="3 4">ATCC 201684</strain>
    </source>
</reference>
<dbReference type="PANTHER" id="PTHR34415">
    <property type="entry name" value="INTEGRASE CATALYTIC DOMAIN-CONTAINING PROTEIN"/>
    <property type="match status" value="1"/>
</dbReference>